<evidence type="ECO:0008006" key="3">
    <source>
        <dbReference type="Google" id="ProtNLM"/>
    </source>
</evidence>
<sequence>MFEGVQSFMAGASLPKFFSSTLITLIPKIDNHSTFANFRPISLCTFVNKVYTKVMAKRLSQVLPRIISSEQAVFVNGKSIIENVMLAQELMGFIDRKQGVVI</sequence>
<proteinExistence type="predicted"/>
<dbReference type="PANTHER" id="PTHR46890:SF1">
    <property type="entry name" value="REVERSE TRANSCRIPTASE DOMAIN-CONTAINING PROTEIN"/>
    <property type="match status" value="1"/>
</dbReference>
<reference evidence="1 2" key="1">
    <citation type="submission" date="2024-11" db="EMBL/GenBank/DDBJ databases">
        <title>A near-complete genome assembly of Cinchona calisaya.</title>
        <authorList>
            <person name="Lian D.C."/>
            <person name="Zhao X.W."/>
            <person name="Wei L."/>
        </authorList>
    </citation>
    <scope>NUCLEOTIDE SEQUENCE [LARGE SCALE GENOMIC DNA]</scope>
    <source>
        <tissue evidence="1">Nenye</tissue>
    </source>
</reference>
<evidence type="ECO:0000313" key="2">
    <source>
        <dbReference type="Proteomes" id="UP001630127"/>
    </source>
</evidence>
<dbReference type="AlphaFoldDB" id="A0ABD2YJ82"/>
<dbReference type="InterPro" id="IPR052343">
    <property type="entry name" value="Retrotransposon-Effector_Assoc"/>
</dbReference>
<keyword evidence="2" id="KW-1185">Reference proteome</keyword>
<name>A0ABD2YJ82_9GENT</name>
<accession>A0ABD2YJ82</accession>
<comment type="caution">
    <text evidence="1">The sequence shown here is derived from an EMBL/GenBank/DDBJ whole genome shotgun (WGS) entry which is preliminary data.</text>
</comment>
<dbReference type="EMBL" id="JBJUIK010000013">
    <property type="protein sequence ID" value="KAL3506986.1"/>
    <property type="molecule type" value="Genomic_DNA"/>
</dbReference>
<dbReference type="Proteomes" id="UP001630127">
    <property type="component" value="Unassembled WGS sequence"/>
</dbReference>
<dbReference type="PANTHER" id="PTHR46890">
    <property type="entry name" value="NON-LTR RETROLELEMENT REVERSE TRANSCRIPTASE-LIKE PROTEIN-RELATED"/>
    <property type="match status" value="1"/>
</dbReference>
<evidence type="ECO:0000313" key="1">
    <source>
        <dbReference type="EMBL" id="KAL3506986.1"/>
    </source>
</evidence>
<organism evidence="1 2">
    <name type="scientific">Cinchona calisaya</name>
    <dbReference type="NCBI Taxonomy" id="153742"/>
    <lineage>
        <taxon>Eukaryota</taxon>
        <taxon>Viridiplantae</taxon>
        <taxon>Streptophyta</taxon>
        <taxon>Embryophyta</taxon>
        <taxon>Tracheophyta</taxon>
        <taxon>Spermatophyta</taxon>
        <taxon>Magnoliopsida</taxon>
        <taxon>eudicotyledons</taxon>
        <taxon>Gunneridae</taxon>
        <taxon>Pentapetalae</taxon>
        <taxon>asterids</taxon>
        <taxon>lamiids</taxon>
        <taxon>Gentianales</taxon>
        <taxon>Rubiaceae</taxon>
        <taxon>Cinchonoideae</taxon>
        <taxon>Cinchoneae</taxon>
        <taxon>Cinchona</taxon>
    </lineage>
</organism>
<gene>
    <name evidence="1" type="ORF">ACH5RR_032368</name>
</gene>
<protein>
    <recommendedName>
        <fullName evidence="3">Reverse transcriptase domain-containing protein</fullName>
    </recommendedName>
</protein>